<dbReference type="GeneID" id="19207477"/>
<dbReference type="AlphaFoldDB" id="A0A5M3MW51"/>
<sequence length="136" mass="15773">MHCVCPRLMIFAEVKKLCHLHNVPFHWYLTNQFCIAYDVYLKIQQCINTRIASALGRNTPHWQMRNSCPACYCCCDGKTPLRFSILCALDGNNLLKLVDQTFRCGCTQPDPRDARSNIWITEEEVNKFKNSVEDAR</sequence>
<dbReference type="KEGG" id="cput:CONPUDRAFT_51854"/>
<comment type="caution">
    <text evidence="1">The sequence shown here is derived from an EMBL/GenBank/DDBJ whole genome shotgun (WGS) entry which is preliminary data.</text>
</comment>
<dbReference type="EMBL" id="JH711576">
    <property type="protein sequence ID" value="EIW82964.1"/>
    <property type="molecule type" value="Genomic_DNA"/>
</dbReference>
<evidence type="ECO:0008006" key="3">
    <source>
        <dbReference type="Google" id="ProtNLM"/>
    </source>
</evidence>
<protein>
    <recommendedName>
        <fullName evidence="3">CxC2-like cysteine cluster KDZ transposase-associated domain-containing protein</fullName>
    </recommendedName>
</protein>
<reference evidence="2" key="1">
    <citation type="journal article" date="2012" name="Science">
        <title>The Paleozoic origin of enzymatic lignin decomposition reconstructed from 31 fungal genomes.</title>
        <authorList>
            <person name="Floudas D."/>
            <person name="Binder M."/>
            <person name="Riley R."/>
            <person name="Barry K."/>
            <person name="Blanchette R.A."/>
            <person name="Henrissat B."/>
            <person name="Martinez A.T."/>
            <person name="Otillar R."/>
            <person name="Spatafora J.W."/>
            <person name="Yadav J.S."/>
            <person name="Aerts A."/>
            <person name="Benoit I."/>
            <person name="Boyd A."/>
            <person name="Carlson A."/>
            <person name="Copeland A."/>
            <person name="Coutinho P.M."/>
            <person name="de Vries R.P."/>
            <person name="Ferreira P."/>
            <person name="Findley K."/>
            <person name="Foster B."/>
            <person name="Gaskell J."/>
            <person name="Glotzer D."/>
            <person name="Gorecki P."/>
            <person name="Heitman J."/>
            <person name="Hesse C."/>
            <person name="Hori C."/>
            <person name="Igarashi K."/>
            <person name="Jurgens J.A."/>
            <person name="Kallen N."/>
            <person name="Kersten P."/>
            <person name="Kohler A."/>
            <person name="Kuees U."/>
            <person name="Kumar T.K.A."/>
            <person name="Kuo A."/>
            <person name="LaButti K."/>
            <person name="Larrondo L.F."/>
            <person name="Lindquist E."/>
            <person name="Ling A."/>
            <person name="Lombard V."/>
            <person name="Lucas S."/>
            <person name="Lundell T."/>
            <person name="Martin R."/>
            <person name="McLaughlin D.J."/>
            <person name="Morgenstern I."/>
            <person name="Morin E."/>
            <person name="Murat C."/>
            <person name="Nagy L.G."/>
            <person name="Nolan M."/>
            <person name="Ohm R.A."/>
            <person name="Patyshakuliyeva A."/>
            <person name="Rokas A."/>
            <person name="Ruiz-Duenas F.J."/>
            <person name="Sabat G."/>
            <person name="Salamov A."/>
            <person name="Samejima M."/>
            <person name="Schmutz J."/>
            <person name="Slot J.C."/>
            <person name="St John F."/>
            <person name="Stenlid J."/>
            <person name="Sun H."/>
            <person name="Sun S."/>
            <person name="Syed K."/>
            <person name="Tsang A."/>
            <person name="Wiebenga A."/>
            <person name="Young D."/>
            <person name="Pisabarro A."/>
            <person name="Eastwood D.C."/>
            <person name="Martin F."/>
            <person name="Cullen D."/>
            <person name="Grigoriev I.V."/>
            <person name="Hibbett D.S."/>
        </authorList>
    </citation>
    <scope>NUCLEOTIDE SEQUENCE [LARGE SCALE GENOMIC DNA]</scope>
    <source>
        <strain evidence="2">RWD-64-598 SS2</strain>
    </source>
</reference>
<proteinExistence type="predicted"/>
<dbReference type="RefSeq" id="XP_007766306.1">
    <property type="nucleotide sequence ID" value="XM_007768116.1"/>
</dbReference>
<organism evidence="1 2">
    <name type="scientific">Coniophora puteana (strain RWD-64-598)</name>
    <name type="common">Brown rot fungus</name>
    <dbReference type="NCBI Taxonomy" id="741705"/>
    <lineage>
        <taxon>Eukaryota</taxon>
        <taxon>Fungi</taxon>
        <taxon>Dikarya</taxon>
        <taxon>Basidiomycota</taxon>
        <taxon>Agaricomycotina</taxon>
        <taxon>Agaricomycetes</taxon>
        <taxon>Agaricomycetidae</taxon>
        <taxon>Boletales</taxon>
        <taxon>Coniophorineae</taxon>
        <taxon>Coniophoraceae</taxon>
        <taxon>Coniophora</taxon>
    </lineage>
</organism>
<dbReference type="OrthoDB" id="3251205at2759"/>
<dbReference type="Proteomes" id="UP000053558">
    <property type="component" value="Unassembled WGS sequence"/>
</dbReference>
<name>A0A5M3MW51_CONPW</name>
<evidence type="ECO:0000313" key="1">
    <source>
        <dbReference type="EMBL" id="EIW82964.1"/>
    </source>
</evidence>
<accession>A0A5M3MW51</accession>
<keyword evidence="2" id="KW-1185">Reference proteome</keyword>
<dbReference type="OMA" id="QCINTRI"/>
<gene>
    <name evidence="1" type="ORF">CONPUDRAFT_51854</name>
</gene>
<evidence type="ECO:0000313" key="2">
    <source>
        <dbReference type="Proteomes" id="UP000053558"/>
    </source>
</evidence>